<comment type="caution">
    <text evidence="2">The sequence shown here is derived from an EMBL/GenBank/DDBJ whole genome shotgun (WGS) entry which is preliminary data.</text>
</comment>
<dbReference type="Proteomes" id="UP001208567">
    <property type="component" value="Unassembled WGS sequence"/>
</dbReference>
<dbReference type="EMBL" id="BRXR01000001">
    <property type="protein sequence ID" value="GLC30303.1"/>
    <property type="molecule type" value="Genomic_DNA"/>
</dbReference>
<reference evidence="2 3" key="1">
    <citation type="journal article" date="2024" name="Int. J. Syst. Evol. Microbiol.">
        <title>Clostridium omnivorum sp. nov., isolated from anoxic soil under the treatment of reductive soil disinfestation.</title>
        <authorList>
            <person name="Ueki A."/>
            <person name="Tonouchi A."/>
            <person name="Kaku N."/>
            <person name="Honma S."/>
            <person name="Ueki K."/>
        </authorList>
    </citation>
    <scope>NUCLEOTIDE SEQUENCE [LARGE SCALE GENOMIC DNA]</scope>
    <source>
        <strain evidence="2 3">E14</strain>
    </source>
</reference>
<dbReference type="InterPro" id="IPR029068">
    <property type="entry name" value="Glyas_Bleomycin-R_OHBP_Dase"/>
</dbReference>
<name>A0ABQ5N4Y7_9CLOT</name>
<dbReference type="Gene3D" id="3.10.180.10">
    <property type="entry name" value="2,3-Dihydroxybiphenyl 1,2-Dioxygenase, domain 1"/>
    <property type="match status" value="1"/>
</dbReference>
<evidence type="ECO:0000313" key="2">
    <source>
        <dbReference type="EMBL" id="GLC30303.1"/>
    </source>
</evidence>
<protein>
    <submittedName>
        <fullName evidence="2">VOC family protein</fullName>
    </submittedName>
</protein>
<dbReference type="SUPFAM" id="SSF54593">
    <property type="entry name" value="Glyoxalase/Bleomycin resistance protein/Dihydroxybiphenyl dioxygenase"/>
    <property type="match status" value="1"/>
</dbReference>
<dbReference type="InterPro" id="IPR028973">
    <property type="entry name" value="PhnB-like"/>
</dbReference>
<evidence type="ECO:0000313" key="3">
    <source>
        <dbReference type="Proteomes" id="UP001208567"/>
    </source>
</evidence>
<dbReference type="PANTHER" id="PTHR33990">
    <property type="entry name" value="PROTEIN YJDN-RELATED"/>
    <property type="match status" value="1"/>
</dbReference>
<dbReference type="PANTHER" id="PTHR33990:SF1">
    <property type="entry name" value="PROTEIN YJDN"/>
    <property type="match status" value="1"/>
</dbReference>
<feature type="domain" description="PhnB-like" evidence="1">
    <location>
        <begin position="5"/>
        <end position="135"/>
    </location>
</feature>
<dbReference type="Pfam" id="PF06983">
    <property type="entry name" value="3-dmu-9_3-mt"/>
    <property type="match status" value="1"/>
</dbReference>
<dbReference type="RefSeq" id="WP_264849564.1">
    <property type="nucleotide sequence ID" value="NZ_BRXR01000001.1"/>
</dbReference>
<organism evidence="2 3">
    <name type="scientific">Clostridium omnivorum</name>
    <dbReference type="NCBI Taxonomy" id="1604902"/>
    <lineage>
        <taxon>Bacteria</taxon>
        <taxon>Bacillati</taxon>
        <taxon>Bacillota</taxon>
        <taxon>Clostridia</taxon>
        <taxon>Eubacteriales</taxon>
        <taxon>Clostridiaceae</taxon>
        <taxon>Clostridium</taxon>
    </lineage>
</organism>
<keyword evidence="3" id="KW-1185">Reference proteome</keyword>
<accession>A0ABQ5N4Y7</accession>
<dbReference type="CDD" id="cd06588">
    <property type="entry name" value="PhnB_like"/>
    <property type="match status" value="1"/>
</dbReference>
<proteinExistence type="predicted"/>
<sequence>MSYQLVPYLLMNGRAKEAIEYYQEALNAKVLFQQTFGEGPEDDSLKLTEDEKELIAHSILKIGDTKIMIADMIPGLTIGSGNQLSICITTDDITLTKQLYENLKKEGKVLIELNKIHFSPAWGMVTDKFGVTFQVYTNRK</sequence>
<evidence type="ECO:0000259" key="1">
    <source>
        <dbReference type="Pfam" id="PF06983"/>
    </source>
</evidence>
<gene>
    <name evidence="2" type="ORF">bsdE14_17130</name>
</gene>